<sequence length="194" mass="22159">MSTLDSETTTPSQVAPNITTLVFTMEKLLSSTKTGFKSRRNGVEKEQRGTLDTVKLAFREKVRKLKKRTIISKKKIRKKETIDSDKDGLNSNQNSEESDEGNEEKSDHDINDRTTNSKNNIENENYIIDAEKEGSDSDDEESTGRNDHKYDDNNSPKDNDQVFASYEKKMNEQEQDIKDDGSTTHEEIENEISN</sequence>
<dbReference type="AlphaFoldDB" id="A0A232EDC5"/>
<feature type="compositionally biased region" description="Basic and acidic residues" evidence="1">
    <location>
        <begin position="142"/>
        <end position="187"/>
    </location>
</feature>
<name>A0A232EDC5_9HYME</name>
<feature type="compositionally biased region" description="Basic and acidic residues" evidence="1">
    <location>
        <begin position="79"/>
        <end position="88"/>
    </location>
</feature>
<gene>
    <name evidence="2" type="ORF">TSAR_016535</name>
</gene>
<dbReference type="Proteomes" id="UP000215335">
    <property type="component" value="Unassembled WGS sequence"/>
</dbReference>
<reference evidence="2 3" key="1">
    <citation type="journal article" date="2017" name="Curr. Biol.">
        <title>The Evolution of Venom by Co-option of Single-Copy Genes.</title>
        <authorList>
            <person name="Martinson E.O."/>
            <person name="Mrinalini"/>
            <person name="Kelkar Y.D."/>
            <person name="Chang C.H."/>
            <person name="Werren J.H."/>
        </authorList>
    </citation>
    <scope>NUCLEOTIDE SEQUENCE [LARGE SCALE GENOMIC DNA]</scope>
    <source>
        <strain evidence="2 3">Alberta</strain>
        <tissue evidence="2">Whole body</tissue>
    </source>
</reference>
<proteinExistence type="predicted"/>
<protein>
    <submittedName>
        <fullName evidence="2">Uncharacterized protein</fullName>
    </submittedName>
</protein>
<dbReference type="EMBL" id="NNAY01006950">
    <property type="protein sequence ID" value="OXU16347.1"/>
    <property type="molecule type" value="Genomic_DNA"/>
</dbReference>
<feature type="compositionally biased region" description="Polar residues" evidence="1">
    <location>
        <begin position="113"/>
        <end position="123"/>
    </location>
</feature>
<feature type="compositionally biased region" description="Basic and acidic residues" evidence="1">
    <location>
        <begin position="103"/>
        <end position="112"/>
    </location>
</feature>
<organism evidence="2 3">
    <name type="scientific">Trichomalopsis sarcophagae</name>
    <dbReference type="NCBI Taxonomy" id="543379"/>
    <lineage>
        <taxon>Eukaryota</taxon>
        <taxon>Metazoa</taxon>
        <taxon>Ecdysozoa</taxon>
        <taxon>Arthropoda</taxon>
        <taxon>Hexapoda</taxon>
        <taxon>Insecta</taxon>
        <taxon>Pterygota</taxon>
        <taxon>Neoptera</taxon>
        <taxon>Endopterygota</taxon>
        <taxon>Hymenoptera</taxon>
        <taxon>Apocrita</taxon>
        <taxon>Proctotrupomorpha</taxon>
        <taxon>Chalcidoidea</taxon>
        <taxon>Pteromalidae</taxon>
        <taxon>Pteromalinae</taxon>
        <taxon>Trichomalopsis</taxon>
    </lineage>
</organism>
<evidence type="ECO:0000256" key="1">
    <source>
        <dbReference type="SAM" id="MobiDB-lite"/>
    </source>
</evidence>
<comment type="caution">
    <text evidence="2">The sequence shown here is derived from an EMBL/GenBank/DDBJ whole genome shotgun (WGS) entry which is preliminary data.</text>
</comment>
<feature type="region of interest" description="Disordered" evidence="1">
    <location>
        <begin position="74"/>
        <end position="194"/>
    </location>
</feature>
<evidence type="ECO:0000313" key="2">
    <source>
        <dbReference type="EMBL" id="OXU16347.1"/>
    </source>
</evidence>
<accession>A0A232EDC5</accession>
<evidence type="ECO:0000313" key="3">
    <source>
        <dbReference type="Proteomes" id="UP000215335"/>
    </source>
</evidence>
<keyword evidence="3" id="KW-1185">Reference proteome</keyword>